<feature type="region of interest" description="Disordered" evidence="1">
    <location>
        <begin position="42"/>
        <end position="88"/>
    </location>
</feature>
<sequence length="318" mass="33800">MSTFSLFTPSLGTAPEEPQHNRLGIKAFTGVALAATLALTACGGDDEDEDPNGNGEDEASTEEDTTEEDTDGEDSDEEAGEDEIPSLSEIQSASLETIDSAESLTVEGSGDGLGMDLEALGQQLGAEDVDELGFHIEGNLDESAPLTSWVIGFGDNSMEVVIDGQDPYMNAETFAPIFESQLAADGIEFDTEGFAAEIEGYWVDMTGALPPEDMHLTDLLANLAEPIEGSDAGMEASAGTHEGQDAWIYSDAEGELTFLADADSPYLLNITGIDPASDESFSMEFSEWDSTELPEVPAEDEVLSDQELNSLAEQYVSF</sequence>
<dbReference type="Proteomes" id="UP000523139">
    <property type="component" value="Unassembled WGS sequence"/>
</dbReference>
<proteinExistence type="predicted"/>
<reference evidence="2 3" key="1">
    <citation type="submission" date="2020-04" db="EMBL/GenBank/DDBJ databases">
        <title>Nesterenkonia sp. nov., isolated from marine sediment.</title>
        <authorList>
            <person name="Zhang G."/>
        </authorList>
    </citation>
    <scope>NUCLEOTIDE SEQUENCE [LARGE SCALE GENOMIC DNA]</scope>
    <source>
        <strain evidence="2 3">MY13</strain>
    </source>
</reference>
<keyword evidence="3" id="KW-1185">Reference proteome</keyword>
<dbReference type="RefSeq" id="WP_168887873.1">
    <property type="nucleotide sequence ID" value="NZ_JABAHY010000009.1"/>
</dbReference>
<accession>A0A7X8TKU2</accession>
<evidence type="ECO:0000313" key="3">
    <source>
        <dbReference type="Proteomes" id="UP000523139"/>
    </source>
</evidence>
<feature type="compositionally biased region" description="Acidic residues" evidence="1">
    <location>
        <begin position="44"/>
        <end position="84"/>
    </location>
</feature>
<dbReference type="EMBL" id="JABAHY010000009">
    <property type="protein sequence ID" value="NLS10394.1"/>
    <property type="molecule type" value="Genomic_DNA"/>
</dbReference>
<dbReference type="AlphaFoldDB" id="A0A7X8TKU2"/>
<evidence type="ECO:0000313" key="2">
    <source>
        <dbReference type="EMBL" id="NLS10394.1"/>
    </source>
</evidence>
<protein>
    <submittedName>
        <fullName evidence="2">Uncharacterized protein</fullName>
    </submittedName>
</protein>
<name>A0A7X8TKU2_9MICC</name>
<comment type="caution">
    <text evidence="2">The sequence shown here is derived from an EMBL/GenBank/DDBJ whole genome shotgun (WGS) entry which is preliminary data.</text>
</comment>
<gene>
    <name evidence="2" type="ORF">HGQ17_10400</name>
</gene>
<organism evidence="2 3">
    <name type="scientific">Nesterenkonia sedimenti</name>
    <dbReference type="NCBI Taxonomy" id="1463632"/>
    <lineage>
        <taxon>Bacteria</taxon>
        <taxon>Bacillati</taxon>
        <taxon>Actinomycetota</taxon>
        <taxon>Actinomycetes</taxon>
        <taxon>Micrococcales</taxon>
        <taxon>Micrococcaceae</taxon>
        <taxon>Nesterenkonia</taxon>
    </lineage>
</organism>
<evidence type="ECO:0000256" key="1">
    <source>
        <dbReference type="SAM" id="MobiDB-lite"/>
    </source>
</evidence>